<reference evidence="2" key="2">
    <citation type="submission" date="2020-09" db="EMBL/GenBank/DDBJ databases">
        <authorList>
            <person name="Sun Q."/>
            <person name="Ohkuma M."/>
        </authorList>
    </citation>
    <scope>NUCLEOTIDE SEQUENCE</scope>
    <source>
        <strain evidence="2">JCM 4654</strain>
    </source>
</reference>
<evidence type="ECO:0000259" key="1">
    <source>
        <dbReference type="Pfam" id="PF13460"/>
    </source>
</evidence>
<name>A0A918XZ22_9ACTN</name>
<dbReference type="InterPro" id="IPR051604">
    <property type="entry name" value="Ergot_Alk_Oxidoreductase"/>
</dbReference>
<keyword evidence="3" id="KW-1185">Reference proteome</keyword>
<protein>
    <submittedName>
        <fullName evidence="2">Nucleotide-diphosphate-sugar epimerase</fullName>
    </submittedName>
</protein>
<proteinExistence type="predicted"/>
<feature type="domain" description="NAD(P)-binding" evidence="1">
    <location>
        <begin position="6"/>
        <end position="174"/>
    </location>
</feature>
<dbReference type="PANTHER" id="PTHR43162">
    <property type="match status" value="1"/>
</dbReference>
<evidence type="ECO:0000313" key="3">
    <source>
        <dbReference type="Proteomes" id="UP000608955"/>
    </source>
</evidence>
<accession>A0A918XZ22</accession>
<reference evidence="2" key="1">
    <citation type="journal article" date="2014" name="Int. J. Syst. Evol. Microbiol.">
        <title>Complete genome sequence of Corynebacterium casei LMG S-19264T (=DSM 44701T), isolated from a smear-ripened cheese.</title>
        <authorList>
            <consortium name="US DOE Joint Genome Institute (JGI-PGF)"/>
            <person name="Walter F."/>
            <person name="Albersmeier A."/>
            <person name="Kalinowski J."/>
            <person name="Ruckert C."/>
        </authorList>
    </citation>
    <scope>NUCLEOTIDE SEQUENCE</scope>
    <source>
        <strain evidence="2">JCM 4654</strain>
    </source>
</reference>
<organism evidence="2 3">
    <name type="scientific">Streptomyces naganishii JCM 4654</name>
    <dbReference type="NCBI Taxonomy" id="1306179"/>
    <lineage>
        <taxon>Bacteria</taxon>
        <taxon>Bacillati</taxon>
        <taxon>Actinomycetota</taxon>
        <taxon>Actinomycetes</taxon>
        <taxon>Kitasatosporales</taxon>
        <taxon>Streptomycetaceae</taxon>
        <taxon>Streptomyces</taxon>
    </lineage>
</organism>
<dbReference type="Gene3D" id="3.40.50.720">
    <property type="entry name" value="NAD(P)-binding Rossmann-like Domain"/>
    <property type="match status" value="1"/>
</dbReference>
<sequence length="277" mass="29298">MIVVTGATGNVGRALVDRLLAADRPVRALTRDPLRAGLPERAEVVRHRPDDPRSLFAGAGALFLYAQAGGERTAELLRAAREAGVRHVVMLSSAIIAEGADETHPIHVMHATVERQVRESGLDWTFLRPGAFAANALHWAPQIRAGNTVRGVFADALTAPVHEDDIAAVAERALLDGGHEGAVHRLTGPEAITNAEQVATLGQALGRTLAYTEIPPGEAAAALYPGLPPHLVQALMKTFEATVGVPPEITGTVEKITGTPARTFAQWAASHTADFRS</sequence>
<comment type="caution">
    <text evidence="2">The sequence shown here is derived from an EMBL/GenBank/DDBJ whole genome shotgun (WGS) entry which is preliminary data.</text>
</comment>
<dbReference type="Pfam" id="PF13460">
    <property type="entry name" value="NAD_binding_10"/>
    <property type="match status" value="1"/>
</dbReference>
<evidence type="ECO:0000313" key="2">
    <source>
        <dbReference type="EMBL" id="GHD84187.1"/>
    </source>
</evidence>
<dbReference type="AlphaFoldDB" id="A0A918XZ22"/>
<dbReference type="Proteomes" id="UP000608955">
    <property type="component" value="Unassembled WGS sequence"/>
</dbReference>
<dbReference type="PANTHER" id="PTHR43162:SF1">
    <property type="entry name" value="PRESTALK A DIFFERENTIATION PROTEIN A"/>
    <property type="match status" value="1"/>
</dbReference>
<dbReference type="RefSeq" id="WP_190175845.1">
    <property type="nucleotide sequence ID" value="NZ_BMVF01000001.1"/>
</dbReference>
<dbReference type="EMBL" id="BMVF01000001">
    <property type="protein sequence ID" value="GHD84187.1"/>
    <property type="molecule type" value="Genomic_DNA"/>
</dbReference>
<dbReference type="InterPro" id="IPR036291">
    <property type="entry name" value="NAD(P)-bd_dom_sf"/>
</dbReference>
<dbReference type="SUPFAM" id="SSF51735">
    <property type="entry name" value="NAD(P)-binding Rossmann-fold domains"/>
    <property type="match status" value="1"/>
</dbReference>
<gene>
    <name evidence="2" type="ORF">GCM10010508_03260</name>
</gene>
<dbReference type="InterPro" id="IPR016040">
    <property type="entry name" value="NAD(P)-bd_dom"/>
</dbReference>